<organism evidence="3 4">
    <name type="scientific">Streptomyces blastmyceticus</name>
    <dbReference type="NCBI Taxonomy" id="68180"/>
    <lineage>
        <taxon>Bacteria</taxon>
        <taxon>Bacillati</taxon>
        <taxon>Actinomycetota</taxon>
        <taxon>Actinomycetes</taxon>
        <taxon>Kitasatosporales</taxon>
        <taxon>Streptomycetaceae</taxon>
        <taxon>Streptomyces</taxon>
    </lineage>
</organism>
<evidence type="ECO:0008006" key="5">
    <source>
        <dbReference type="Google" id="ProtNLM"/>
    </source>
</evidence>
<dbReference type="Gene3D" id="2.60.40.1240">
    <property type="match status" value="1"/>
</dbReference>
<reference evidence="3 4" key="1">
    <citation type="journal article" date="2019" name="Int. J. Syst. Evol. Microbiol.">
        <title>The Global Catalogue of Microorganisms (GCM) 10K type strain sequencing project: providing services to taxonomists for standard genome sequencing and annotation.</title>
        <authorList>
            <consortium name="The Broad Institute Genomics Platform"/>
            <consortium name="The Broad Institute Genome Sequencing Center for Infectious Disease"/>
            <person name="Wu L."/>
            <person name="Ma J."/>
        </authorList>
    </citation>
    <scope>NUCLEOTIDE SEQUENCE [LARGE SCALE GENOMIC DNA]</scope>
    <source>
        <strain evidence="3 4">JCM 4565</strain>
    </source>
</reference>
<comment type="caution">
    <text evidence="3">The sequence shown here is derived from an EMBL/GenBank/DDBJ whole genome shotgun (WGS) entry which is preliminary data.</text>
</comment>
<name>A0ABN0Y1I6_9ACTN</name>
<protein>
    <recommendedName>
        <fullName evidence="5">DUF4352 domain-containing protein</fullName>
    </recommendedName>
</protein>
<keyword evidence="1 2" id="KW-0732">Signal</keyword>
<evidence type="ECO:0000256" key="2">
    <source>
        <dbReference type="SAM" id="SignalP"/>
    </source>
</evidence>
<accession>A0ABN0Y1I6</accession>
<evidence type="ECO:0000256" key="1">
    <source>
        <dbReference type="ARBA" id="ARBA00022729"/>
    </source>
</evidence>
<dbReference type="Proteomes" id="UP001500063">
    <property type="component" value="Unassembled WGS sequence"/>
</dbReference>
<feature type="chain" id="PRO_5047398659" description="DUF4352 domain-containing protein" evidence="2">
    <location>
        <begin position="29"/>
        <end position="192"/>
    </location>
</feature>
<sequence length="192" mass="19644">MTHLQARGTGMSRAARTTGVLVAAGALAALTACGGGGGKAAGHTVSPSAASPSAEGSRVVAFEDTYAYEDGLKVKVTRPTAFKPSVTSLGHRPENSPVAFMVTLTNDTKQTFEVAGVLIRLKAGEKGDPAEQIFDTARGVGNPLTGSLPPGKSDTATFAFDVPAADTGSLDVEVRPDFGVKYNSVHWTGSAH</sequence>
<dbReference type="EMBL" id="BAAABW010000040">
    <property type="protein sequence ID" value="GAA0380028.1"/>
    <property type="molecule type" value="Genomic_DNA"/>
</dbReference>
<evidence type="ECO:0000313" key="4">
    <source>
        <dbReference type="Proteomes" id="UP001500063"/>
    </source>
</evidence>
<dbReference type="RefSeq" id="WP_344124158.1">
    <property type="nucleotide sequence ID" value="NZ_BAAABW010000040.1"/>
</dbReference>
<feature type="signal peptide" evidence="2">
    <location>
        <begin position="1"/>
        <end position="28"/>
    </location>
</feature>
<evidence type="ECO:0000313" key="3">
    <source>
        <dbReference type="EMBL" id="GAA0380028.1"/>
    </source>
</evidence>
<dbReference type="PROSITE" id="PS51257">
    <property type="entry name" value="PROKAR_LIPOPROTEIN"/>
    <property type="match status" value="1"/>
</dbReference>
<proteinExistence type="predicted"/>
<dbReference type="InterPro" id="IPR029050">
    <property type="entry name" value="Immunoprotect_excell_Ig-like"/>
</dbReference>
<gene>
    <name evidence="3" type="ORF">GCM10010319_68200</name>
</gene>
<keyword evidence="4" id="KW-1185">Reference proteome</keyword>